<accession>A0AAE9KYL6</accession>
<dbReference type="InterPro" id="IPR002104">
    <property type="entry name" value="Integrase_catalytic"/>
</dbReference>
<dbReference type="RefSeq" id="WP_027022595.1">
    <property type="nucleotide sequence ID" value="NZ_CP097501.1"/>
</dbReference>
<dbReference type="Pfam" id="PF00589">
    <property type="entry name" value="Phage_integrase"/>
    <property type="match status" value="1"/>
</dbReference>
<evidence type="ECO:0000256" key="5">
    <source>
        <dbReference type="SAM" id="MobiDB-lite"/>
    </source>
</evidence>
<dbReference type="Proteomes" id="UP001056819">
    <property type="component" value="Chromosome"/>
</dbReference>
<name>A0AAE9KYL6_9NEIS</name>
<evidence type="ECO:0000259" key="6">
    <source>
        <dbReference type="PROSITE" id="PS51898"/>
    </source>
</evidence>
<keyword evidence="2" id="KW-0229">DNA integration</keyword>
<gene>
    <name evidence="7" type="ORF">LNQ82_06645</name>
</gene>
<comment type="similarity">
    <text evidence="1">Belongs to the 'phage' integrase family.</text>
</comment>
<dbReference type="EMBL" id="CP097501">
    <property type="protein sequence ID" value="URD66893.1"/>
    <property type="molecule type" value="Genomic_DNA"/>
</dbReference>
<sequence>MPLNDRQIRNTKPKDKPYKLTDANGLFLLVTPAGGKLWRFKYRVDGKEKLLSLGKYPDVSLMEAREAREQAKQMLAQGTDPSAAKQQTKREKQDRLANTFASLAREWHEKNRYRWKPKHAERIWIYFENDVFPTIGSLPISEIRVKHIKAMLDGISARGVYETAEKIRQWTGAVFKYAAMLELTENNPAMLLQGYLAKQETEHMPALPHGELTEFYRRLSVADAEPANKLGIMILMLVFVRNTELRGAQWHEIDWAQRQWLIPAERMKKTRDHVVPLADWTVELLHKLQAITGHTPYLFPSRTKNGYISENTFGNIINSMGYKGIATPHGFRSLASSTLNEQGFNPDAIERQLAHVPQDKVRAAYNRTEYLTERIEMMQWYADHLKQYYDEAERSPIV</sequence>
<organism evidence="7 8">
    <name type="scientific">Conchiformibius steedae DSM 2580</name>
    <dbReference type="NCBI Taxonomy" id="1121352"/>
    <lineage>
        <taxon>Bacteria</taxon>
        <taxon>Pseudomonadati</taxon>
        <taxon>Pseudomonadota</taxon>
        <taxon>Betaproteobacteria</taxon>
        <taxon>Neisseriales</taxon>
        <taxon>Neisseriaceae</taxon>
        <taxon>Conchiformibius</taxon>
    </lineage>
</organism>
<dbReference type="AlphaFoldDB" id="A0AAE9KYL6"/>
<dbReference type="InterPro" id="IPR025166">
    <property type="entry name" value="Integrase_DNA_bind_dom"/>
</dbReference>
<dbReference type="PANTHER" id="PTHR30629">
    <property type="entry name" value="PROPHAGE INTEGRASE"/>
    <property type="match status" value="1"/>
</dbReference>
<keyword evidence="4" id="KW-0233">DNA recombination</keyword>
<feature type="region of interest" description="Disordered" evidence="5">
    <location>
        <begin position="70"/>
        <end position="92"/>
    </location>
</feature>
<dbReference type="GO" id="GO:0015074">
    <property type="term" value="P:DNA integration"/>
    <property type="evidence" value="ECO:0007669"/>
    <property type="project" value="UniProtKB-KW"/>
</dbReference>
<dbReference type="GO" id="GO:0006310">
    <property type="term" value="P:DNA recombination"/>
    <property type="evidence" value="ECO:0007669"/>
    <property type="project" value="UniProtKB-KW"/>
</dbReference>
<dbReference type="InterPro" id="IPR038488">
    <property type="entry name" value="Integrase_DNA-bd_sf"/>
</dbReference>
<dbReference type="Pfam" id="PF13356">
    <property type="entry name" value="Arm-DNA-bind_3"/>
    <property type="match status" value="1"/>
</dbReference>
<dbReference type="InterPro" id="IPR011010">
    <property type="entry name" value="DNA_brk_join_enz"/>
</dbReference>
<evidence type="ECO:0000256" key="1">
    <source>
        <dbReference type="ARBA" id="ARBA00008857"/>
    </source>
</evidence>
<dbReference type="GO" id="GO:0003677">
    <property type="term" value="F:DNA binding"/>
    <property type="evidence" value="ECO:0007669"/>
    <property type="project" value="UniProtKB-KW"/>
</dbReference>
<evidence type="ECO:0000313" key="7">
    <source>
        <dbReference type="EMBL" id="URD66893.1"/>
    </source>
</evidence>
<dbReference type="Gene3D" id="1.10.443.10">
    <property type="entry name" value="Intergrase catalytic core"/>
    <property type="match status" value="1"/>
</dbReference>
<protein>
    <submittedName>
        <fullName evidence="7">Integrase arm-type DNA-binding domain-containing protein</fullName>
    </submittedName>
</protein>
<dbReference type="InterPro" id="IPR013762">
    <property type="entry name" value="Integrase-like_cat_sf"/>
</dbReference>
<dbReference type="Gene3D" id="1.10.150.130">
    <property type="match status" value="1"/>
</dbReference>
<evidence type="ECO:0000313" key="8">
    <source>
        <dbReference type="Proteomes" id="UP001056819"/>
    </source>
</evidence>
<dbReference type="InterPro" id="IPR010998">
    <property type="entry name" value="Integrase_recombinase_N"/>
</dbReference>
<evidence type="ECO:0000256" key="2">
    <source>
        <dbReference type="ARBA" id="ARBA00022908"/>
    </source>
</evidence>
<dbReference type="CDD" id="cd00801">
    <property type="entry name" value="INT_P4_C"/>
    <property type="match status" value="1"/>
</dbReference>
<keyword evidence="3 7" id="KW-0238">DNA-binding</keyword>
<dbReference type="Pfam" id="PF22022">
    <property type="entry name" value="Phage_int_M"/>
    <property type="match status" value="1"/>
</dbReference>
<reference evidence="7" key="1">
    <citation type="submission" date="2022-05" db="EMBL/GenBank/DDBJ databases">
        <title>Alysiella filiformis genome sequencing.</title>
        <authorList>
            <person name="Viehboeck T."/>
        </authorList>
    </citation>
    <scope>NUCLEOTIDE SEQUENCE</scope>
    <source>
        <strain evidence="7">DSM 2580</strain>
    </source>
</reference>
<feature type="domain" description="Tyr recombinase" evidence="6">
    <location>
        <begin position="202"/>
        <end position="378"/>
    </location>
</feature>
<dbReference type="SUPFAM" id="SSF56349">
    <property type="entry name" value="DNA breaking-rejoining enzymes"/>
    <property type="match status" value="1"/>
</dbReference>
<evidence type="ECO:0000256" key="3">
    <source>
        <dbReference type="ARBA" id="ARBA00023125"/>
    </source>
</evidence>
<evidence type="ECO:0000256" key="4">
    <source>
        <dbReference type="ARBA" id="ARBA00023172"/>
    </source>
</evidence>
<dbReference type="PROSITE" id="PS51898">
    <property type="entry name" value="TYR_RECOMBINASE"/>
    <property type="match status" value="1"/>
</dbReference>
<proteinExistence type="inferred from homology"/>
<dbReference type="InterPro" id="IPR053876">
    <property type="entry name" value="Phage_int_M"/>
</dbReference>
<dbReference type="PANTHER" id="PTHR30629:SF2">
    <property type="entry name" value="PROPHAGE INTEGRASE INTS-RELATED"/>
    <property type="match status" value="1"/>
</dbReference>
<dbReference type="InterPro" id="IPR050808">
    <property type="entry name" value="Phage_Integrase"/>
</dbReference>
<dbReference type="Gene3D" id="3.30.160.390">
    <property type="entry name" value="Integrase, DNA-binding domain"/>
    <property type="match status" value="1"/>
</dbReference>